<keyword evidence="3" id="KW-1185">Reference proteome</keyword>
<evidence type="ECO:0000256" key="1">
    <source>
        <dbReference type="SAM" id="MobiDB-lite"/>
    </source>
</evidence>
<comment type="caution">
    <text evidence="2">The sequence shown here is derived from an EMBL/GenBank/DDBJ whole genome shotgun (WGS) entry which is preliminary data.</text>
</comment>
<protein>
    <submittedName>
        <fullName evidence="2">Uncharacterized protein</fullName>
    </submittedName>
</protein>
<evidence type="ECO:0000313" key="2">
    <source>
        <dbReference type="EMBL" id="KAF6378873.1"/>
    </source>
</evidence>
<organism evidence="2 3">
    <name type="scientific">Myotis myotis</name>
    <name type="common">Greater mouse-eared bat</name>
    <name type="synonym">Vespertilio myotis</name>
    <dbReference type="NCBI Taxonomy" id="51298"/>
    <lineage>
        <taxon>Eukaryota</taxon>
        <taxon>Metazoa</taxon>
        <taxon>Chordata</taxon>
        <taxon>Craniata</taxon>
        <taxon>Vertebrata</taxon>
        <taxon>Euteleostomi</taxon>
        <taxon>Mammalia</taxon>
        <taxon>Eutheria</taxon>
        <taxon>Laurasiatheria</taxon>
        <taxon>Chiroptera</taxon>
        <taxon>Yangochiroptera</taxon>
        <taxon>Vespertilionidae</taxon>
        <taxon>Myotis</taxon>
    </lineage>
</organism>
<evidence type="ECO:0000313" key="3">
    <source>
        <dbReference type="Proteomes" id="UP000527355"/>
    </source>
</evidence>
<dbReference type="AlphaFoldDB" id="A0A7J7ZX91"/>
<dbReference type="EMBL" id="JABWUV010000002">
    <property type="protein sequence ID" value="KAF6378873.1"/>
    <property type="molecule type" value="Genomic_DNA"/>
</dbReference>
<dbReference type="Proteomes" id="UP000527355">
    <property type="component" value="Unassembled WGS sequence"/>
</dbReference>
<accession>A0A7J7ZX91</accession>
<name>A0A7J7ZX91_MYOMY</name>
<reference evidence="2 3" key="1">
    <citation type="journal article" date="2020" name="Nature">
        <title>Six reference-quality genomes reveal evolution of bat adaptations.</title>
        <authorList>
            <person name="Jebb D."/>
            <person name="Huang Z."/>
            <person name="Pippel M."/>
            <person name="Hughes G.M."/>
            <person name="Lavrichenko K."/>
            <person name="Devanna P."/>
            <person name="Winkler S."/>
            <person name="Jermiin L.S."/>
            <person name="Skirmuntt E.C."/>
            <person name="Katzourakis A."/>
            <person name="Burkitt-Gray L."/>
            <person name="Ray D.A."/>
            <person name="Sullivan K.A.M."/>
            <person name="Roscito J.G."/>
            <person name="Kirilenko B.M."/>
            <person name="Davalos L.M."/>
            <person name="Corthals A.P."/>
            <person name="Power M.L."/>
            <person name="Jones G."/>
            <person name="Ransome R.D."/>
            <person name="Dechmann D.K.N."/>
            <person name="Locatelli A.G."/>
            <person name="Puechmaille S.J."/>
            <person name="Fedrigo O."/>
            <person name="Jarvis E.D."/>
            <person name="Hiller M."/>
            <person name="Vernes S.C."/>
            <person name="Myers E.W."/>
            <person name="Teeling E.C."/>
        </authorList>
    </citation>
    <scope>NUCLEOTIDE SEQUENCE [LARGE SCALE GENOMIC DNA]</scope>
    <source>
        <strain evidence="2">MMyoMyo1</strain>
        <tissue evidence="2">Flight muscle</tissue>
    </source>
</reference>
<proteinExistence type="predicted"/>
<feature type="region of interest" description="Disordered" evidence="1">
    <location>
        <begin position="106"/>
        <end position="129"/>
    </location>
</feature>
<sequence>MTRWGLEHIHLGTRNTFCIISWGAEPAQWSAERKVQQVCNGEHREKQRDSFVEFLCSLLSWYPKTISSHILNVAGARSWIPTRGCPVVLTLSTGGLQGHCPSGHTCQHSPDPGLATRITSGTETGWLRP</sequence>
<gene>
    <name evidence="2" type="ORF">mMyoMyo1_009763</name>
</gene>